<sequence length="151" mass="17481">MDLNYVRRASSAGYRLPGRSNGTRLITVQSSTDKRRTRDAVSVEQSPGKSDNVKQDQLWKELVWSERRGIREWEKNWNFLKNYDEMGQLKTEEPLPSYVPLFSDRVPNTTNQMFGSRLSTPLGSELVRLDRLLLWSGGHYKSKKDAELMPC</sequence>
<dbReference type="EMBL" id="JAGKHQ010000008">
    <property type="protein sequence ID" value="KAG7510294.1"/>
    <property type="molecule type" value="Genomic_DNA"/>
</dbReference>
<keyword evidence="3" id="KW-1185">Reference proteome</keyword>
<dbReference type="PANTHER" id="PTHR31909">
    <property type="entry name" value="CHROMOSOME 20 ORF85 FAMILY MEMBER"/>
    <property type="match status" value="1"/>
</dbReference>
<feature type="compositionally biased region" description="Basic and acidic residues" evidence="1">
    <location>
        <begin position="32"/>
        <end position="41"/>
    </location>
</feature>
<evidence type="ECO:0000313" key="2">
    <source>
        <dbReference type="EMBL" id="KAG7510294.1"/>
    </source>
</evidence>
<feature type="region of interest" description="Disordered" evidence="1">
    <location>
        <begin position="17"/>
        <end position="52"/>
    </location>
</feature>
<accession>A0AAV6RYS5</accession>
<protein>
    <submittedName>
        <fullName evidence="2">Uncharacterized protein</fullName>
    </submittedName>
</protein>
<reference evidence="2 3" key="1">
    <citation type="journal article" date="2021" name="Sci. Rep.">
        <title>Chromosome anchoring in Senegalese sole (Solea senegalensis) reveals sex-associated markers and genome rearrangements in flatfish.</title>
        <authorList>
            <person name="Guerrero-Cozar I."/>
            <person name="Gomez-Garrido J."/>
            <person name="Berbel C."/>
            <person name="Martinez-Blanch J.F."/>
            <person name="Alioto T."/>
            <person name="Claros M.G."/>
            <person name="Gagnaire P.A."/>
            <person name="Manchado M."/>
        </authorList>
    </citation>
    <scope>NUCLEOTIDE SEQUENCE [LARGE SCALE GENOMIC DNA]</scope>
    <source>
        <strain evidence="2">Sse05_10M</strain>
    </source>
</reference>
<gene>
    <name evidence="2" type="ORF">JOB18_018176</name>
</gene>
<dbReference type="InterPro" id="IPR020339">
    <property type="entry name" value="C20orf85-like"/>
</dbReference>
<evidence type="ECO:0000313" key="3">
    <source>
        <dbReference type="Proteomes" id="UP000693946"/>
    </source>
</evidence>
<dbReference type="Proteomes" id="UP000693946">
    <property type="component" value="Linkage Group LG16"/>
</dbReference>
<comment type="caution">
    <text evidence="2">The sequence shown here is derived from an EMBL/GenBank/DDBJ whole genome shotgun (WGS) entry which is preliminary data.</text>
</comment>
<dbReference type="Pfam" id="PF14945">
    <property type="entry name" value="LLC1"/>
    <property type="match status" value="1"/>
</dbReference>
<evidence type="ECO:0000256" key="1">
    <source>
        <dbReference type="SAM" id="MobiDB-lite"/>
    </source>
</evidence>
<proteinExistence type="predicted"/>
<dbReference type="AlphaFoldDB" id="A0AAV6RYS5"/>
<dbReference type="PANTHER" id="PTHR31909:SF2">
    <property type="entry name" value="RIKEN CDNA 2410004P03 GENE"/>
    <property type="match status" value="1"/>
</dbReference>
<feature type="compositionally biased region" description="Polar residues" evidence="1">
    <location>
        <begin position="20"/>
        <end position="31"/>
    </location>
</feature>
<name>A0AAV6RYS5_SOLSE</name>
<organism evidence="2 3">
    <name type="scientific">Solea senegalensis</name>
    <name type="common">Senegalese sole</name>
    <dbReference type="NCBI Taxonomy" id="28829"/>
    <lineage>
        <taxon>Eukaryota</taxon>
        <taxon>Metazoa</taxon>
        <taxon>Chordata</taxon>
        <taxon>Craniata</taxon>
        <taxon>Vertebrata</taxon>
        <taxon>Euteleostomi</taxon>
        <taxon>Actinopterygii</taxon>
        <taxon>Neopterygii</taxon>
        <taxon>Teleostei</taxon>
        <taxon>Neoteleostei</taxon>
        <taxon>Acanthomorphata</taxon>
        <taxon>Carangaria</taxon>
        <taxon>Pleuronectiformes</taxon>
        <taxon>Pleuronectoidei</taxon>
        <taxon>Soleidae</taxon>
        <taxon>Solea</taxon>
    </lineage>
</organism>